<evidence type="ECO:0000313" key="3">
    <source>
        <dbReference type="Proteomes" id="UP000612899"/>
    </source>
</evidence>
<comment type="caution">
    <text evidence="2">The sequence shown here is derived from an EMBL/GenBank/DDBJ whole genome shotgun (WGS) entry which is preliminary data.</text>
</comment>
<gene>
    <name evidence="2" type="ORF">Rhe02_54630</name>
</gene>
<organism evidence="2 3">
    <name type="scientific">Rhizocola hellebori</name>
    <dbReference type="NCBI Taxonomy" id="1392758"/>
    <lineage>
        <taxon>Bacteria</taxon>
        <taxon>Bacillati</taxon>
        <taxon>Actinomycetota</taxon>
        <taxon>Actinomycetes</taxon>
        <taxon>Micromonosporales</taxon>
        <taxon>Micromonosporaceae</taxon>
        <taxon>Rhizocola</taxon>
    </lineage>
</organism>
<keyword evidence="3" id="KW-1185">Reference proteome</keyword>
<protein>
    <submittedName>
        <fullName evidence="2">Uncharacterized protein</fullName>
    </submittedName>
</protein>
<name>A0A8J3QBA3_9ACTN</name>
<feature type="region of interest" description="Disordered" evidence="1">
    <location>
        <begin position="55"/>
        <end position="99"/>
    </location>
</feature>
<dbReference type="Proteomes" id="UP000612899">
    <property type="component" value="Unassembled WGS sequence"/>
</dbReference>
<proteinExistence type="predicted"/>
<sequence>MGCDRGADMSDDALKPTFHGPMDPAYPCRQMPTRHCPAIYQDVCGDDRPCARYESTDETPWLPELPATAQDPSVDPGILAPEPDVYKPDQHCNDDRPRY</sequence>
<reference evidence="2" key="1">
    <citation type="submission" date="2021-01" db="EMBL/GenBank/DDBJ databases">
        <title>Whole genome shotgun sequence of Rhizocola hellebori NBRC 109834.</title>
        <authorList>
            <person name="Komaki H."/>
            <person name="Tamura T."/>
        </authorList>
    </citation>
    <scope>NUCLEOTIDE SEQUENCE</scope>
    <source>
        <strain evidence="2">NBRC 109834</strain>
    </source>
</reference>
<feature type="compositionally biased region" description="Basic and acidic residues" evidence="1">
    <location>
        <begin position="84"/>
        <end position="99"/>
    </location>
</feature>
<evidence type="ECO:0000313" key="2">
    <source>
        <dbReference type="EMBL" id="GIH07396.1"/>
    </source>
</evidence>
<feature type="compositionally biased region" description="Basic and acidic residues" evidence="1">
    <location>
        <begin position="1"/>
        <end position="14"/>
    </location>
</feature>
<feature type="region of interest" description="Disordered" evidence="1">
    <location>
        <begin position="1"/>
        <end position="21"/>
    </location>
</feature>
<accession>A0A8J3QBA3</accession>
<dbReference type="AlphaFoldDB" id="A0A8J3QBA3"/>
<dbReference type="EMBL" id="BONY01000036">
    <property type="protein sequence ID" value="GIH07396.1"/>
    <property type="molecule type" value="Genomic_DNA"/>
</dbReference>
<evidence type="ECO:0000256" key="1">
    <source>
        <dbReference type="SAM" id="MobiDB-lite"/>
    </source>
</evidence>